<accession>A0AAN8ZVX1</accession>
<dbReference type="EMBL" id="JAXCGZ010020787">
    <property type="protein sequence ID" value="KAK7065439.1"/>
    <property type="molecule type" value="Genomic_DNA"/>
</dbReference>
<organism evidence="1 2">
    <name type="scientific">Halocaridina rubra</name>
    <name type="common">Hawaiian red shrimp</name>
    <dbReference type="NCBI Taxonomy" id="373956"/>
    <lineage>
        <taxon>Eukaryota</taxon>
        <taxon>Metazoa</taxon>
        <taxon>Ecdysozoa</taxon>
        <taxon>Arthropoda</taxon>
        <taxon>Crustacea</taxon>
        <taxon>Multicrustacea</taxon>
        <taxon>Malacostraca</taxon>
        <taxon>Eumalacostraca</taxon>
        <taxon>Eucarida</taxon>
        <taxon>Decapoda</taxon>
        <taxon>Pleocyemata</taxon>
        <taxon>Caridea</taxon>
        <taxon>Atyoidea</taxon>
        <taxon>Atyidae</taxon>
        <taxon>Halocaridina</taxon>
    </lineage>
</organism>
<sequence>MLKPFSCCFRFSTHGCVERVTHRVAASRHMPQPPTVVASHSSNLPSKQFNFSCLDEARFVDLANELWGILCRRP</sequence>
<name>A0AAN8ZVX1_HALRR</name>
<protein>
    <submittedName>
        <fullName evidence="1">Uncharacterized protein</fullName>
    </submittedName>
</protein>
<evidence type="ECO:0000313" key="2">
    <source>
        <dbReference type="Proteomes" id="UP001381693"/>
    </source>
</evidence>
<proteinExistence type="predicted"/>
<dbReference type="Proteomes" id="UP001381693">
    <property type="component" value="Unassembled WGS sequence"/>
</dbReference>
<keyword evidence="2" id="KW-1185">Reference proteome</keyword>
<dbReference type="AlphaFoldDB" id="A0AAN8ZVX1"/>
<gene>
    <name evidence="1" type="ORF">SK128_015824</name>
</gene>
<comment type="caution">
    <text evidence="1">The sequence shown here is derived from an EMBL/GenBank/DDBJ whole genome shotgun (WGS) entry which is preliminary data.</text>
</comment>
<evidence type="ECO:0000313" key="1">
    <source>
        <dbReference type="EMBL" id="KAK7065439.1"/>
    </source>
</evidence>
<reference evidence="1 2" key="1">
    <citation type="submission" date="2023-11" db="EMBL/GenBank/DDBJ databases">
        <title>Halocaridina rubra genome assembly.</title>
        <authorList>
            <person name="Smith C."/>
        </authorList>
    </citation>
    <scope>NUCLEOTIDE SEQUENCE [LARGE SCALE GENOMIC DNA]</scope>
    <source>
        <strain evidence="1">EP-1</strain>
        <tissue evidence="1">Whole</tissue>
    </source>
</reference>